<sequence length="346" mass="38355">MGKRQSRLKSNNRGSHQQYGEGVLSNQSKQKQLLVHKDAIKYVCPAGDGIALSGGADQTLVMYDWKNTKLLQRWIGHEREITKVTYSDTLQAAFSASRDKSARMWKRAEGGNTGSQPVQSYLGHGLIVTGIAVDPAGKKLCTGSRDNFVHLWDIETGDCIKQSGKTRNLVTHICWVHGQLAVAQTSEDKSVRIWDTRTLQESILFPKKQYIQSHCDVSQDGNYVLSSSNGFNGQGCEVTLWDMRTTKLLNEYWGHEETVSACYFLPWKESVDLIATSSMDSTVKVWEQSTCKCLLSFRFPGSGSLTSIAPYADGSMVVSSSETGNHILQLKKLPDGSIVRESIGSY</sequence>
<comment type="caution">
    <text evidence="5">The sequence shown here is derived from an EMBL/GenBank/DDBJ whole genome shotgun (WGS) entry which is preliminary data.</text>
</comment>
<dbReference type="PROSITE" id="PS50294">
    <property type="entry name" value="WD_REPEATS_REGION"/>
    <property type="match status" value="1"/>
</dbReference>
<evidence type="ECO:0000313" key="5">
    <source>
        <dbReference type="EMBL" id="KAJ8039509.1"/>
    </source>
</evidence>
<evidence type="ECO:0000313" key="6">
    <source>
        <dbReference type="Proteomes" id="UP001152320"/>
    </source>
</evidence>
<dbReference type="Proteomes" id="UP001152320">
    <property type="component" value="Chromosome 7"/>
</dbReference>
<dbReference type="InterPro" id="IPR019775">
    <property type="entry name" value="WD40_repeat_CS"/>
</dbReference>
<reference evidence="5" key="1">
    <citation type="submission" date="2021-10" db="EMBL/GenBank/DDBJ databases">
        <title>Tropical sea cucumber genome reveals ecological adaptation and Cuvierian tubules defense mechanism.</title>
        <authorList>
            <person name="Chen T."/>
        </authorList>
    </citation>
    <scope>NUCLEOTIDE SEQUENCE</scope>
    <source>
        <strain evidence="5">Nanhai2018</strain>
        <tissue evidence="5">Muscle</tissue>
    </source>
</reference>
<protein>
    <submittedName>
        <fullName evidence="5">WD repeat-containing protein 31</fullName>
    </submittedName>
</protein>
<dbReference type="InterPro" id="IPR001680">
    <property type="entry name" value="WD40_rpt"/>
</dbReference>
<dbReference type="AlphaFoldDB" id="A0A9Q1HB17"/>
<dbReference type="PROSITE" id="PS50082">
    <property type="entry name" value="WD_REPEATS_2"/>
    <property type="match status" value="3"/>
</dbReference>
<accession>A0A9Q1HB17</accession>
<dbReference type="InterPro" id="IPR020472">
    <property type="entry name" value="WD40_PAC1"/>
</dbReference>
<dbReference type="PANTHER" id="PTHR19869:SF1">
    <property type="entry name" value="WD REPEAT-CONTAINING PROTEIN 31"/>
    <property type="match status" value="1"/>
</dbReference>
<proteinExistence type="predicted"/>
<evidence type="ECO:0000256" key="2">
    <source>
        <dbReference type="ARBA" id="ARBA00022737"/>
    </source>
</evidence>
<feature type="repeat" description="WD" evidence="3">
    <location>
        <begin position="121"/>
        <end position="162"/>
    </location>
</feature>
<dbReference type="PROSITE" id="PS00678">
    <property type="entry name" value="WD_REPEATS_1"/>
    <property type="match status" value="1"/>
</dbReference>
<feature type="repeat" description="WD" evidence="3">
    <location>
        <begin position="252"/>
        <end position="296"/>
    </location>
</feature>
<dbReference type="InterPro" id="IPR040066">
    <property type="entry name" value="WDR31"/>
</dbReference>
<evidence type="ECO:0000256" key="4">
    <source>
        <dbReference type="SAM" id="MobiDB-lite"/>
    </source>
</evidence>
<dbReference type="InterPro" id="IPR015943">
    <property type="entry name" value="WD40/YVTN_repeat-like_dom_sf"/>
</dbReference>
<feature type="region of interest" description="Disordered" evidence="4">
    <location>
        <begin position="1"/>
        <end position="25"/>
    </location>
</feature>
<dbReference type="SMART" id="SM00320">
    <property type="entry name" value="WD40"/>
    <property type="match status" value="7"/>
</dbReference>
<evidence type="ECO:0000256" key="3">
    <source>
        <dbReference type="PROSITE-ProRule" id="PRU00221"/>
    </source>
</evidence>
<gene>
    <name evidence="5" type="ORF">HOLleu_17255</name>
</gene>
<evidence type="ECO:0000256" key="1">
    <source>
        <dbReference type="ARBA" id="ARBA00022574"/>
    </source>
</evidence>
<dbReference type="OrthoDB" id="6262491at2759"/>
<organism evidence="5 6">
    <name type="scientific">Holothuria leucospilota</name>
    <name type="common">Black long sea cucumber</name>
    <name type="synonym">Mertensiothuria leucospilota</name>
    <dbReference type="NCBI Taxonomy" id="206669"/>
    <lineage>
        <taxon>Eukaryota</taxon>
        <taxon>Metazoa</taxon>
        <taxon>Echinodermata</taxon>
        <taxon>Eleutherozoa</taxon>
        <taxon>Echinozoa</taxon>
        <taxon>Holothuroidea</taxon>
        <taxon>Aspidochirotacea</taxon>
        <taxon>Aspidochirotida</taxon>
        <taxon>Holothuriidae</taxon>
        <taxon>Holothuria</taxon>
    </lineage>
</organism>
<dbReference type="Pfam" id="PF00400">
    <property type="entry name" value="WD40"/>
    <property type="match status" value="4"/>
</dbReference>
<feature type="repeat" description="WD" evidence="3">
    <location>
        <begin position="74"/>
        <end position="106"/>
    </location>
</feature>
<dbReference type="Gene3D" id="2.130.10.10">
    <property type="entry name" value="YVTN repeat-like/Quinoprotein amine dehydrogenase"/>
    <property type="match status" value="2"/>
</dbReference>
<keyword evidence="1 3" id="KW-0853">WD repeat</keyword>
<name>A0A9Q1HB17_HOLLE</name>
<feature type="compositionally biased region" description="Polar residues" evidence="4">
    <location>
        <begin position="8"/>
        <end position="25"/>
    </location>
</feature>
<keyword evidence="2" id="KW-0677">Repeat</keyword>
<dbReference type="PRINTS" id="PR00320">
    <property type="entry name" value="GPROTEINBRPT"/>
</dbReference>
<dbReference type="PANTHER" id="PTHR19869">
    <property type="entry name" value="SPERMATID WD-REPEAT PROTEIN"/>
    <property type="match status" value="1"/>
</dbReference>
<keyword evidence="6" id="KW-1185">Reference proteome</keyword>
<dbReference type="EMBL" id="JAIZAY010000007">
    <property type="protein sequence ID" value="KAJ8039509.1"/>
    <property type="molecule type" value="Genomic_DNA"/>
</dbReference>
<dbReference type="InterPro" id="IPR036322">
    <property type="entry name" value="WD40_repeat_dom_sf"/>
</dbReference>
<dbReference type="SUPFAM" id="SSF50978">
    <property type="entry name" value="WD40 repeat-like"/>
    <property type="match status" value="1"/>
</dbReference>